<organism evidence="13 14">
    <name type="scientific">Batrachochytrium salamandrivorans</name>
    <dbReference type="NCBI Taxonomy" id="1357716"/>
    <lineage>
        <taxon>Eukaryota</taxon>
        <taxon>Fungi</taxon>
        <taxon>Fungi incertae sedis</taxon>
        <taxon>Chytridiomycota</taxon>
        <taxon>Chytridiomycota incertae sedis</taxon>
        <taxon>Chytridiomycetes</taxon>
        <taxon>Rhizophydiales</taxon>
        <taxon>Rhizophydiales incertae sedis</taxon>
        <taxon>Batrachochytrium</taxon>
    </lineage>
</organism>
<dbReference type="InterPro" id="IPR013525">
    <property type="entry name" value="ABC2_TM"/>
</dbReference>
<sequence>MALVLHSLQLAILALSVAQISNVVGATMISINSKAGIITGIRQDGDGFKFLGIPYAQASRWMPPTSVAPFDDPLLAFTFKPSCPQICRGASVNCPQTIDEDCLYMNIWTPFNSSSQIQTTGNRNPRAGVNRSHTKSLLPVLVVIHGGSFKHGGADTPILNAQTLTMSINAIVVTFNYRLSIFGFIGADAIGSSSHNYGILDQRAAIEWVSRNIEAFGGDPTKVTLAGQSAGAMAALAHAANPNLKSKFRNLILMSPPAVLLRSPKEANADTVKIGARLKCTNHLNATELGRCLREASTRQLLDALDNEDTNENNIPNLNSALMAVLDGSEFPAHPNDILGNATALSDRNIMIGSTSNETAKIVNDNVHSLLPLPFYNVLINGLFLDRADDIRSMYSSFSPNGITDNQANKAIVILSDYIFGCAPQRSMRHLAKSAPQSKLFSYFWETPWTGSLDDPVGRMCGDSACHTTDLAMLFRSPSDLYGASMTMAFRQYISNFLLNSDPNGLVSTSSPDETVKKRMPFWTQFNSGATIGNVIRFAPAPSNLDQSQASSPVIVLEPLHPNIEKCTLMDTVAYGYEAQDLQNTVDKASMSLPFLSAFWLILIIVVTLQCVAMGWAKLLYYRIKKLMKLLQESQMSVKKNSLFGTQYKKESMRWTRVGNDIHSADQNMAAEYDGNNDDECQNVQSEDIERGGVCEESKHAESVHMDSRLLSVLLDSRPSPIAVECRNLTYEIGSRRSKKTILEDLSFCCMPGSMTALIGPSGAGKTTLMSLLASRIGNSHTQQSILYGGQSLDKLHTGDMQRLVGFVTQHRPPFIGLTPKEVLIAYGKLVLPAGTTAGQLARRVAYILHLLGLTSCADTVIQDASQNKGGISGGQLGRIPIGVALLKQPSVLILDEPTSGLDSRSSLEVMHILAQLAQQGYTIIVSIHQPRHEIFLLFTDLIVLACGRLLFKGEPQQCIRFAGAVKSACGRSSRSLALDQFEIPFPNEATLPDKQSDIQKHRTNRKHHDVGTTSDLNINPADAILDIIAAIPATNISQIVQFGSKWTRTTSHDQPLQINDEPQNQISDPIHLPETSGLKSTKFYRSEPPFDGSTHAVGGDTVDGSFQEQSCSDLDDASHVSSLNSSTSYSQIFTLYASPFSTAAISGDADSRFGCRRVGILEQTIIFNARWWQTRPHGRKLFMIAVSTLSALILGLMQRRPSHDIIALLLQIKGLCLASIGMAALKNIAISFDYYTDRDMYNFDSSNGAVKPLAFFLHRLLYETFTSTIECTWVASIAYILLQCNPSPLRMASILTLICAYYNCMVALISMIYSTRLSRPEARSVTFIVLVVIGLTSGIWIQKGDTVVYTALSWIQVINPMYWFLAPMIRANIEGAGDCILMGSGGHCRAWHGDLLLQEARVDILSPEQCVGAIIVMWALFRAVQLILLIRDSRHGTFSQYYCRFISLFYRAKK</sequence>
<feature type="transmembrane region" description="Helical" evidence="10">
    <location>
        <begin position="1206"/>
        <end position="1226"/>
    </location>
</feature>
<dbReference type="Gene3D" id="3.40.50.300">
    <property type="entry name" value="P-loop containing nucleotide triphosphate hydrolases"/>
    <property type="match status" value="1"/>
</dbReference>
<dbReference type="Gene3D" id="3.40.50.1820">
    <property type="entry name" value="alpha/beta hydrolase"/>
    <property type="match status" value="1"/>
</dbReference>
<evidence type="ECO:0000259" key="12">
    <source>
        <dbReference type="PROSITE" id="PS50893"/>
    </source>
</evidence>
<comment type="caution">
    <text evidence="13">The sequence shown here is derived from an EMBL/GenBank/DDBJ whole genome shotgun (WGS) entry which is preliminary data.</text>
</comment>
<evidence type="ECO:0000256" key="6">
    <source>
        <dbReference type="ARBA" id="ARBA00022801"/>
    </source>
</evidence>
<keyword evidence="4 10" id="KW-0812">Transmembrane</keyword>
<dbReference type="SMART" id="SM00382">
    <property type="entry name" value="AAA"/>
    <property type="match status" value="1"/>
</dbReference>
<reference evidence="13 14" key="1">
    <citation type="submission" date="2021-02" db="EMBL/GenBank/DDBJ databases">
        <title>Variation within the Batrachochytrium salamandrivorans European outbreak.</title>
        <authorList>
            <person name="Kelly M."/>
            <person name="Pasmans F."/>
            <person name="Shea T.P."/>
            <person name="Munoz J.F."/>
            <person name="Carranza S."/>
            <person name="Cuomo C.A."/>
            <person name="Martel A."/>
        </authorList>
    </citation>
    <scope>NUCLEOTIDE SEQUENCE [LARGE SCALE GENOMIC DNA]</scope>
    <source>
        <strain evidence="13 14">AMFP18/2</strain>
    </source>
</reference>
<keyword evidence="7" id="KW-0067">ATP-binding</keyword>
<keyword evidence="8 10" id="KW-1133">Transmembrane helix</keyword>
<feature type="transmembrane region" description="Helical" evidence="10">
    <location>
        <begin position="1261"/>
        <end position="1283"/>
    </location>
</feature>
<evidence type="ECO:0000256" key="3">
    <source>
        <dbReference type="ARBA" id="ARBA00022448"/>
    </source>
</evidence>
<name>A0ABQ8EWM1_9FUNG</name>
<dbReference type="Pfam" id="PF01061">
    <property type="entry name" value="ABC2_membrane"/>
    <property type="match status" value="1"/>
</dbReference>
<evidence type="ECO:0000256" key="4">
    <source>
        <dbReference type="ARBA" id="ARBA00022692"/>
    </source>
</evidence>
<dbReference type="InterPro" id="IPR003593">
    <property type="entry name" value="AAA+_ATPase"/>
</dbReference>
<protein>
    <recommendedName>
        <fullName evidence="12">ABC transporter domain-containing protein</fullName>
    </recommendedName>
</protein>
<keyword evidence="9 10" id="KW-0472">Membrane</keyword>
<evidence type="ECO:0000313" key="14">
    <source>
        <dbReference type="Proteomes" id="UP001648503"/>
    </source>
</evidence>
<dbReference type="InterPro" id="IPR050352">
    <property type="entry name" value="ABCG_transporters"/>
</dbReference>
<gene>
    <name evidence="13" type="ORF">BASA50_011045</name>
</gene>
<dbReference type="SUPFAM" id="SSF53474">
    <property type="entry name" value="alpha/beta-Hydrolases"/>
    <property type="match status" value="1"/>
</dbReference>
<dbReference type="Proteomes" id="UP001648503">
    <property type="component" value="Unassembled WGS sequence"/>
</dbReference>
<dbReference type="PANTHER" id="PTHR48041:SF139">
    <property type="entry name" value="PROTEIN SCARLET"/>
    <property type="match status" value="1"/>
</dbReference>
<evidence type="ECO:0000256" key="8">
    <source>
        <dbReference type="ARBA" id="ARBA00022989"/>
    </source>
</evidence>
<feature type="signal peptide" evidence="11">
    <location>
        <begin position="1"/>
        <end position="25"/>
    </location>
</feature>
<dbReference type="InterPro" id="IPR027417">
    <property type="entry name" value="P-loop_NTPase"/>
</dbReference>
<evidence type="ECO:0000256" key="2">
    <source>
        <dbReference type="ARBA" id="ARBA00005964"/>
    </source>
</evidence>
<evidence type="ECO:0000313" key="13">
    <source>
        <dbReference type="EMBL" id="KAH6587854.1"/>
    </source>
</evidence>
<dbReference type="PROSITE" id="PS00122">
    <property type="entry name" value="CARBOXYLESTERASE_B_1"/>
    <property type="match status" value="1"/>
</dbReference>
<dbReference type="InterPro" id="IPR003439">
    <property type="entry name" value="ABC_transporter-like_ATP-bd"/>
</dbReference>
<comment type="subcellular location">
    <subcellularLocation>
        <location evidence="1">Membrane</location>
        <topology evidence="1">Multi-pass membrane protein</topology>
    </subcellularLocation>
</comment>
<evidence type="ECO:0000256" key="7">
    <source>
        <dbReference type="ARBA" id="ARBA00022840"/>
    </source>
</evidence>
<dbReference type="SUPFAM" id="SSF52540">
    <property type="entry name" value="P-loop containing nucleoside triphosphate hydrolases"/>
    <property type="match status" value="1"/>
</dbReference>
<accession>A0ABQ8EWM1</accession>
<comment type="similarity">
    <text evidence="2">Belongs to the type-B carboxylesterase/lipase family.</text>
</comment>
<dbReference type="InterPro" id="IPR002018">
    <property type="entry name" value="CarbesteraseB"/>
</dbReference>
<feature type="domain" description="ABC transporter" evidence="12">
    <location>
        <begin position="724"/>
        <end position="972"/>
    </location>
</feature>
<dbReference type="Pfam" id="PF00005">
    <property type="entry name" value="ABC_tran"/>
    <property type="match status" value="1"/>
</dbReference>
<keyword evidence="14" id="KW-1185">Reference proteome</keyword>
<feature type="chain" id="PRO_5047009273" description="ABC transporter domain-containing protein" evidence="11">
    <location>
        <begin position="26"/>
        <end position="1455"/>
    </location>
</feature>
<dbReference type="PANTHER" id="PTHR48041">
    <property type="entry name" value="ABC TRANSPORTER G FAMILY MEMBER 28"/>
    <property type="match status" value="1"/>
</dbReference>
<feature type="transmembrane region" description="Helical" evidence="10">
    <location>
        <begin position="598"/>
        <end position="621"/>
    </location>
</feature>
<feature type="transmembrane region" description="Helical" evidence="10">
    <location>
        <begin position="1348"/>
        <end position="1366"/>
    </location>
</feature>
<dbReference type="InterPro" id="IPR029058">
    <property type="entry name" value="AB_hydrolase_fold"/>
</dbReference>
<keyword evidence="3" id="KW-0813">Transport</keyword>
<feature type="transmembrane region" description="Helical" evidence="10">
    <location>
        <begin position="1326"/>
        <end position="1342"/>
    </location>
</feature>
<proteinExistence type="inferred from homology"/>
<evidence type="ECO:0000256" key="11">
    <source>
        <dbReference type="SAM" id="SignalP"/>
    </source>
</evidence>
<feature type="transmembrane region" description="Helical" evidence="10">
    <location>
        <begin position="1295"/>
        <end position="1314"/>
    </location>
</feature>
<dbReference type="PROSITE" id="PS50893">
    <property type="entry name" value="ABC_TRANSPORTER_2"/>
    <property type="match status" value="1"/>
</dbReference>
<evidence type="ECO:0000256" key="1">
    <source>
        <dbReference type="ARBA" id="ARBA00004141"/>
    </source>
</evidence>
<dbReference type="Pfam" id="PF00135">
    <property type="entry name" value="COesterase"/>
    <property type="match status" value="1"/>
</dbReference>
<keyword evidence="11" id="KW-0732">Signal</keyword>
<evidence type="ECO:0000256" key="5">
    <source>
        <dbReference type="ARBA" id="ARBA00022741"/>
    </source>
</evidence>
<keyword evidence="6" id="KW-0378">Hydrolase</keyword>
<dbReference type="EMBL" id="JAFCIX010000550">
    <property type="protein sequence ID" value="KAH6587854.1"/>
    <property type="molecule type" value="Genomic_DNA"/>
</dbReference>
<keyword evidence="5" id="KW-0547">Nucleotide-binding</keyword>
<evidence type="ECO:0000256" key="9">
    <source>
        <dbReference type="ARBA" id="ARBA00023136"/>
    </source>
</evidence>
<evidence type="ECO:0000256" key="10">
    <source>
        <dbReference type="SAM" id="Phobius"/>
    </source>
</evidence>
<feature type="transmembrane region" description="Helical" evidence="10">
    <location>
        <begin position="1182"/>
        <end position="1200"/>
    </location>
</feature>
<dbReference type="InterPro" id="IPR019826">
    <property type="entry name" value="Carboxylesterase_B_AS"/>
</dbReference>